<dbReference type="EMBL" id="CM001741">
    <property type="protein sequence ID" value="KJB15266.1"/>
    <property type="molecule type" value="Genomic_DNA"/>
</dbReference>
<dbReference type="Proteomes" id="UP000032304">
    <property type="component" value="Chromosome 2"/>
</dbReference>
<dbReference type="GO" id="GO:0003676">
    <property type="term" value="F:nucleic acid binding"/>
    <property type="evidence" value="ECO:0007669"/>
    <property type="project" value="InterPro"/>
</dbReference>
<dbReference type="AlphaFoldDB" id="A0A0D2QE86"/>
<evidence type="ECO:0000313" key="2">
    <source>
        <dbReference type="Proteomes" id="UP000032304"/>
    </source>
</evidence>
<evidence type="ECO:0008006" key="3">
    <source>
        <dbReference type="Google" id="ProtNLM"/>
    </source>
</evidence>
<feature type="non-terminal residue" evidence="1">
    <location>
        <position position="1"/>
    </location>
</feature>
<keyword evidence="2" id="KW-1185">Reference proteome</keyword>
<proteinExistence type="predicted"/>
<reference evidence="1 2" key="1">
    <citation type="journal article" date="2012" name="Nature">
        <title>Repeated polyploidization of Gossypium genomes and the evolution of spinnable cotton fibres.</title>
        <authorList>
            <person name="Paterson A.H."/>
            <person name="Wendel J.F."/>
            <person name="Gundlach H."/>
            <person name="Guo H."/>
            <person name="Jenkins J."/>
            <person name="Jin D."/>
            <person name="Llewellyn D."/>
            <person name="Showmaker K.C."/>
            <person name="Shu S."/>
            <person name="Udall J."/>
            <person name="Yoo M.J."/>
            <person name="Byers R."/>
            <person name="Chen W."/>
            <person name="Doron-Faigenboim A."/>
            <person name="Duke M.V."/>
            <person name="Gong L."/>
            <person name="Grimwood J."/>
            <person name="Grover C."/>
            <person name="Grupp K."/>
            <person name="Hu G."/>
            <person name="Lee T.H."/>
            <person name="Li J."/>
            <person name="Lin L."/>
            <person name="Liu T."/>
            <person name="Marler B.S."/>
            <person name="Page J.T."/>
            <person name="Roberts A.W."/>
            <person name="Romanel E."/>
            <person name="Sanders W.S."/>
            <person name="Szadkowski E."/>
            <person name="Tan X."/>
            <person name="Tang H."/>
            <person name="Xu C."/>
            <person name="Wang J."/>
            <person name="Wang Z."/>
            <person name="Zhang D."/>
            <person name="Zhang L."/>
            <person name="Ashrafi H."/>
            <person name="Bedon F."/>
            <person name="Bowers J.E."/>
            <person name="Brubaker C.L."/>
            <person name="Chee P.W."/>
            <person name="Das S."/>
            <person name="Gingle A.R."/>
            <person name="Haigler C.H."/>
            <person name="Harker D."/>
            <person name="Hoffmann L.V."/>
            <person name="Hovav R."/>
            <person name="Jones D.C."/>
            <person name="Lemke C."/>
            <person name="Mansoor S."/>
            <person name="ur Rahman M."/>
            <person name="Rainville L.N."/>
            <person name="Rambani A."/>
            <person name="Reddy U.K."/>
            <person name="Rong J.K."/>
            <person name="Saranga Y."/>
            <person name="Scheffler B.E."/>
            <person name="Scheffler J.A."/>
            <person name="Stelly D.M."/>
            <person name="Triplett B.A."/>
            <person name="Van Deynze A."/>
            <person name="Vaslin M.F."/>
            <person name="Waghmare V.N."/>
            <person name="Walford S.A."/>
            <person name="Wright R.J."/>
            <person name="Zaki E.A."/>
            <person name="Zhang T."/>
            <person name="Dennis E.S."/>
            <person name="Mayer K.F."/>
            <person name="Peterson D.G."/>
            <person name="Rokhsar D.S."/>
            <person name="Wang X."/>
            <person name="Schmutz J."/>
        </authorList>
    </citation>
    <scope>NUCLEOTIDE SEQUENCE [LARGE SCALE GENOMIC DNA]</scope>
</reference>
<dbReference type="InterPro" id="IPR036397">
    <property type="entry name" value="RNaseH_sf"/>
</dbReference>
<dbReference type="eggNOG" id="KOG0017">
    <property type="taxonomic scope" value="Eukaryota"/>
</dbReference>
<sequence length="228" mass="26390">LCDFSNQAFALEKEYSNAKLMRQVLKSLIKRFSIKVTTIEEAKDLERLVIDELIGSLQTFEMILDGAKRNRGKRGKNITLQKNKDLKDENVVLVKQVATKETLLAKELNSMEKIKELVEIKLMLENLSSSSNKLNEIFAAGRRDQGRGCLSFVNKGKSIEESTIRVVRYEVVRWISKYQKMTHVQNKTPLELMHIDLFGPMQIESLVGKRYAFVCVDEYSRYTWSKIF</sequence>
<name>A0A0D2QE86_GOSRA</name>
<accession>A0A0D2QE86</accession>
<gene>
    <name evidence="1" type="ORF">B456_002G167600</name>
</gene>
<organism evidence="1 2">
    <name type="scientific">Gossypium raimondii</name>
    <name type="common">Peruvian cotton</name>
    <name type="synonym">Gossypium klotzschianum subsp. raimondii</name>
    <dbReference type="NCBI Taxonomy" id="29730"/>
    <lineage>
        <taxon>Eukaryota</taxon>
        <taxon>Viridiplantae</taxon>
        <taxon>Streptophyta</taxon>
        <taxon>Embryophyta</taxon>
        <taxon>Tracheophyta</taxon>
        <taxon>Spermatophyta</taxon>
        <taxon>Magnoliopsida</taxon>
        <taxon>eudicotyledons</taxon>
        <taxon>Gunneridae</taxon>
        <taxon>Pentapetalae</taxon>
        <taxon>rosids</taxon>
        <taxon>malvids</taxon>
        <taxon>Malvales</taxon>
        <taxon>Malvaceae</taxon>
        <taxon>Malvoideae</taxon>
        <taxon>Gossypium</taxon>
    </lineage>
</organism>
<evidence type="ECO:0000313" key="1">
    <source>
        <dbReference type="EMBL" id="KJB15266.1"/>
    </source>
</evidence>
<dbReference type="Gene3D" id="3.30.420.10">
    <property type="entry name" value="Ribonuclease H-like superfamily/Ribonuclease H"/>
    <property type="match status" value="1"/>
</dbReference>
<protein>
    <recommendedName>
        <fullName evidence="3">Integrase catalytic domain-containing protein</fullName>
    </recommendedName>
</protein>